<dbReference type="InterPro" id="IPR032466">
    <property type="entry name" value="Metal_Hydrolase"/>
</dbReference>
<comment type="caution">
    <text evidence="2">The sequence shown here is derived from an EMBL/GenBank/DDBJ whole genome shotgun (WGS) entry which is preliminary data.</text>
</comment>
<dbReference type="SUPFAM" id="SSF51338">
    <property type="entry name" value="Composite domain of metallo-dependent hydrolases"/>
    <property type="match status" value="1"/>
</dbReference>
<dbReference type="Gene3D" id="2.30.40.10">
    <property type="entry name" value="Urease, subunit C, domain 1"/>
    <property type="match status" value="1"/>
</dbReference>
<dbReference type="GO" id="GO:0016787">
    <property type="term" value="F:hydrolase activity"/>
    <property type="evidence" value="ECO:0007669"/>
    <property type="project" value="UniProtKB-KW"/>
</dbReference>
<dbReference type="SUPFAM" id="SSF51556">
    <property type="entry name" value="Metallo-dependent hydrolases"/>
    <property type="match status" value="1"/>
</dbReference>
<keyword evidence="2" id="KW-0378">Hydrolase</keyword>
<dbReference type="CDD" id="cd01300">
    <property type="entry name" value="YtcJ_like"/>
    <property type="match status" value="1"/>
</dbReference>
<accession>A0ABV8JIN4</accession>
<dbReference type="InterPro" id="IPR011059">
    <property type="entry name" value="Metal-dep_hydrolase_composite"/>
</dbReference>
<keyword evidence="3" id="KW-1185">Reference proteome</keyword>
<evidence type="ECO:0000313" key="2">
    <source>
        <dbReference type="EMBL" id="MFC4077096.1"/>
    </source>
</evidence>
<sequence length="532" mass="58470">MEKRIFANGRIVTLEKERPFVEAVYTEGGRIRGLGSTKEILLQFGRPAVEIIDLEGGFACPGLTDNHLHLMAYGMKLSLLDFTGLTSKEGVLQALRERVERTPSGQWVLGLNWDENRMMEGTPLTREELDRVAPGHPVMLTRVCYHVQAVNSRAIEAAGLTLDAPDPAEGAFGRDARGQLNGLVYENASLPFREALPPLTFAEKKELARTAASGALARGLTAVHTEDLRDAGSVRDLTRIYRELTQEGTLLRTHHLIYHPFLEELRDAGLTAGDGDEWFRIGAAKIFADGSIGGRTAWLAEPYTDDPSTCGMAIHTGEEMNGLVREAREHGMPVAVHAIGDGAAEQVVRALEAIPLSGRFMPDRLIHAQILNRGLMERLQRLPMVLDIQPRFVVSDFPWITERVGNERLSFAYAWRTLLEAGIPCGGGSDAPIEPIDPLLGIHAAVTRRDPSDPEHPGWLPEQKITLLEALRLFTVGGARSVGEERERGTVGPGKWADLSVFDRDLLSGEPDTLLEARAVMTIVNGRVAYRV</sequence>
<dbReference type="PANTHER" id="PTHR22642">
    <property type="entry name" value="IMIDAZOLONEPROPIONASE"/>
    <property type="match status" value="1"/>
</dbReference>
<dbReference type="Proteomes" id="UP001595843">
    <property type="component" value="Unassembled WGS sequence"/>
</dbReference>
<evidence type="ECO:0000259" key="1">
    <source>
        <dbReference type="Pfam" id="PF07969"/>
    </source>
</evidence>
<proteinExistence type="predicted"/>
<dbReference type="Gene3D" id="3.20.20.140">
    <property type="entry name" value="Metal-dependent hydrolases"/>
    <property type="match status" value="1"/>
</dbReference>
<dbReference type="PANTHER" id="PTHR22642:SF2">
    <property type="entry name" value="PROTEIN LONG AFTER FAR-RED 3"/>
    <property type="match status" value="1"/>
</dbReference>
<dbReference type="EC" id="3.5.-.-" evidence="2"/>
<dbReference type="EMBL" id="JBHSAP010000009">
    <property type="protein sequence ID" value="MFC4077096.1"/>
    <property type="molecule type" value="Genomic_DNA"/>
</dbReference>
<dbReference type="RefSeq" id="WP_380704619.1">
    <property type="nucleotide sequence ID" value="NZ_JBHSAP010000009.1"/>
</dbReference>
<evidence type="ECO:0000313" key="3">
    <source>
        <dbReference type="Proteomes" id="UP001595843"/>
    </source>
</evidence>
<dbReference type="Pfam" id="PF07969">
    <property type="entry name" value="Amidohydro_3"/>
    <property type="match status" value="1"/>
</dbReference>
<organism evidence="2 3">
    <name type="scientific">Salinithrix halophila</name>
    <dbReference type="NCBI Taxonomy" id="1485204"/>
    <lineage>
        <taxon>Bacteria</taxon>
        <taxon>Bacillati</taxon>
        <taxon>Bacillota</taxon>
        <taxon>Bacilli</taxon>
        <taxon>Bacillales</taxon>
        <taxon>Thermoactinomycetaceae</taxon>
        <taxon>Salinithrix</taxon>
    </lineage>
</organism>
<protein>
    <submittedName>
        <fullName evidence="2">Amidohydrolase</fullName>
        <ecNumber evidence="2">3.5.-.-</ecNumber>
    </submittedName>
</protein>
<dbReference type="InterPro" id="IPR033932">
    <property type="entry name" value="YtcJ-like"/>
</dbReference>
<name>A0ABV8JIN4_9BACL</name>
<dbReference type="InterPro" id="IPR013108">
    <property type="entry name" value="Amidohydro_3"/>
</dbReference>
<dbReference type="Gene3D" id="3.10.310.70">
    <property type="match status" value="1"/>
</dbReference>
<reference evidence="3" key="1">
    <citation type="journal article" date="2019" name="Int. J. Syst. Evol. Microbiol.">
        <title>The Global Catalogue of Microorganisms (GCM) 10K type strain sequencing project: providing services to taxonomists for standard genome sequencing and annotation.</title>
        <authorList>
            <consortium name="The Broad Institute Genomics Platform"/>
            <consortium name="The Broad Institute Genome Sequencing Center for Infectious Disease"/>
            <person name="Wu L."/>
            <person name="Ma J."/>
        </authorList>
    </citation>
    <scope>NUCLEOTIDE SEQUENCE [LARGE SCALE GENOMIC DNA]</scope>
    <source>
        <strain evidence="3">IBRC-M 10813</strain>
    </source>
</reference>
<gene>
    <name evidence="2" type="ORF">ACFOUO_09740</name>
</gene>
<feature type="domain" description="Amidohydrolase 3" evidence="1">
    <location>
        <begin position="50"/>
        <end position="530"/>
    </location>
</feature>